<feature type="domain" description="Integrase catalytic" evidence="1">
    <location>
        <begin position="179"/>
        <end position="314"/>
    </location>
</feature>
<dbReference type="EMBL" id="BBMS01000071">
    <property type="protein sequence ID" value="GAL29691.1"/>
    <property type="molecule type" value="Genomic_DNA"/>
</dbReference>
<protein>
    <submittedName>
        <fullName evidence="2">Transposase</fullName>
    </submittedName>
</protein>
<evidence type="ECO:0000313" key="3">
    <source>
        <dbReference type="Proteomes" id="UP000029223"/>
    </source>
</evidence>
<dbReference type="PROSITE" id="PS50994">
    <property type="entry name" value="INTEGRASE"/>
    <property type="match status" value="1"/>
</dbReference>
<evidence type="ECO:0000313" key="2">
    <source>
        <dbReference type="EMBL" id="GAL29691.1"/>
    </source>
</evidence>
<dbReference type="InterPro" id="IPR012337">
    <property type="entry name" value="RNaseH-like_sf"/>
</dbReference>
<evidence type="ECO:0000259" key="1">
    <source>
        <dbReference type="PROSITE" id="PS50994"/>
    </source>
</evidence>
<dbReference type="Proteomes" id="UP000029223">
    <property type="component" value="Unassembled WGS sequence"/>
</dbReference>
<dbReference type="InterPro" id="IPR036397">
    <property type="entry name" value="RNaseH_sf"/>
</dbReference>
<accession>A0ABQ0JLT5</accession>
<dbReference type="InterPro" id="IPR001584">
    <property type="entry name" value="Integrase_cat-core"/>
</dbReference>
<keyword evidence="3" id="KW-1185">Reference proteome</keyword>
<name>A0ABQ0JLT5_9VIBR</name>
<reference evidence="3" key="1">
    <citation type="submission" date="2014-09" db="EMBL/GenBank/DDBJ databases">
        <title>Vibrio variabilis JCM 19239. (C206) whole genome shotgun sequence.</title>
        <authorList>
            <person name="Sawabe T."/>
            <person name="Meirelles P."/>
            <person name="Nakanishi M."/>
            <person name="Sayaka M."/>
            <person name="Hattori M."/>
            <person name="Ohkuma M."/>
        </authorList>
    </citation>
    <scope>NUCLEOTIDE SEQUENCE [LARGE SCALE GENOMIC DNA]</scope>
    <source>
        <strain evidence="3">JCM 19239</strain>
    </source>
</reference>
<organism evidence="2 3">
    <name type="scientific">Vibrio variabilis</name>
    <dbReference type="NCBI Taxonomy" id="990271"/>
    <lineage>
        <taxon>Bacteria</taxon>
        <taxon>Pseudomonadati</taxon>
        <taxon>Pseudomonadota</taxon>
        <taxon>Gammaproteobacteria</taxon>
        <taxon>Vibrionales</taxon>
        <taxon>Vibrionaceae</taxon>
        <taxon>Vibrio</taxon>
    </lineage>
</organism>
<comment type="caution">
    <text evidence="2">The sequence shown here is derived from an EMBL/GenBank/DDBJ whole genome shotgun (WGS) entry which is preliminary data.</text>
</comment>
<gene>
    <name evidence="2" type="ORF">JCM19239_6039</name>
</gene>
<proteinExistence type="predicted"/>
<dbReference type="SUPFAM" id="SSF53098">
    <property type="entry name" value="Ribonuclease H-like"/>
    <property type="match status" value="1"/>
</dbReference>
<dbReference type="Gene3D" id="3.30.420.10">
    <property type="entry name" value="Ribonuclease H-like superfamily/Ribonuclease H"/>
    <property type="match status" value="1"/>
</dbReference>
<sequence length="314" mass="35137">MRAAIAPHSSMPLSPDAYEHLLPERKVVAQNRLALIMQVQPLLDSGLPISVAYQSVRASIMKGELGESVRHAVMSLSKGSFPSLSTLTKWIERYLDGGLAALAPQHTGRKSKAAGWQLRAQQLYLQTSEPSMNAVARKLREDEGFSCTDRQVSYYLKKLPGIEQHPQRLGRKLYNGSHALYKPRSTEGIEVGEIYMADGHTLDTYLAHPETGDLWRAELIVWMDVRSRFIVGWELTDFESAANTINSFVKTLIGHNHVPAVIYIDNGCGYKNRLVCDDTTGLYRRVGLDVVYAIQVMPKPKDRLSAGFAPWKRT</sequence>